<dbReference type="AlphaFoldDB" id="E1Z990"/>
<dbReference type="GeneID" id="17357297"/>
<dbReference type="Proteomes" id="UP000008141">
    <property type="component" value="Unassembled WGS sequence"/>
</dbReference>
<sequence>MPSLKAVAVGVGLVAAALVADRVSQVWASLLESNVLIFIFVGLLLAVALYSTGTNGQAFGGSTGATTSQQIVPRRPHLGSSSTSGNANSPVQTPRRPTETAQRSRRRVITDVPSFMQPSGSGGSINASAGSNANDAALVASGSTGGGGGSSNTALVAVDDLSNALVESASLSCPAPHGCGFRHTCPDLGRSWMRCKKHGHHMAPPDGSVWRERVDEDQAGAGQLRLCLSWRGRVLDVTEVGECRGWEKEMTDRVLSAMTASGRRLGDVCSLSHPLLDKLGEVLTMDPRAAAEGAKWWNLWKRRSQGPPQPSTPPLAIELPSMRAGRS</sequence>
<gene>
    <name evidence="3" type="ORF">CHLNCDRAFT_142994</name>
</gene>
<dbReference type="EMBL" id="GL433839">
    <property type="protein sequence ID" value="EFN57476.1"/>
    <property type="molecule type" value="Genomic_DNA"/>
</dbReference>
<keyword evidence="2" id="KW-0472">Membrane</keyword>
<name>E1Z990_CHLVA</name>
<dbReference type="RefSeq" id="XP_005849578.1">
    <property type="nucleotide sequence ID" value="XM_005849516.1"/>
</dbReference>
<evidence type="ECO:0000256" key="2">
    <source>
        <dbReference type="SAM" id="Phobius"/>
    </source>
</evidence>
<keyword evidence="2" id="KW-0812">Transmembrane</keyword>
<keyword evidence="4" id="KW-1185">Reference proteome</keyword>
<evidence type="ECO:0000256" key="1">
    <source>
        <dbReference type="SAM" id="MobiDB-lite"/>
    </source>
</evidence>
<feature type="transmembrane region" description="Helical" evidence="2">
    <location>
        <begin position="30"/>
        <end position="50"/>
    </location>
</feature>
<protein>
    <submittedName>
        <fullName evidence="3">Expressed protein</fullName>
    </submittedName>
</protein>
<accession>E1Z990</accession>
<feature type="region of interest" description="Disordered" evidence="1">
    <location>
        <begin position="302"/>
        <end position="327"/>
    </location>
</feature>
<keyword evidence="2" id="KW-1133">Transmembrane helix</keyword>
<dbReference type="KEGG" id="cvr:CHLNCDRAFT_142994"/>
<organism evidence="4">
    <name type="scientific">Chlorella variabilis</name>
    <name type="common">Green alga</name>
    <dbReference type="NCBI Taxonomy" id="554065"/>
    <lineage>
        <taxon>Eukaryota</taxon>
        <taxon>Viridiplantae</taxon>
        <taxon>Chlorophyta</taxon>
        <taxon>core chlorophytes</taxon>
        <taxon>Trebouxiophyceae</taxon>
        <taxon>Chlorellales</taxon>
        <taxon>Chlorellaceae</taxon>
        <taxon>Chlorella clade</taxon>
        <taxon>Chlorella</taxon>
    </lineage>
</organism>
<evidence type="ECO:0000313" key="4">
    <source>
        <dbReference type="Proteomes" id="UP000008141"/>
    </source>
</evidence>
<proteinExistence type="predicted"/>
<feature type="region of interest" description="Disordered" evidence="1">
    <location>
        <begin position="58"/>
        <end position="128"/>
    </location>
</feature>
<evidence type="ECO:0000313" key="3">
    <source>
        <dbReference type="EMBL" id="EFN57476.1"/>
    </source>
</evidence>
<reference evidence="3 4" key="1">
    <citation type="journal article" date="2010" name="Plant Cell">
        <title>The Chlorella variabilis NC64A genome reveals adaptation to photosymbiosis, coevolution with viruses, and cryptic sex.</title>
        <authorList>
            <person name="Blanc G."/>
            <person name="Duncan G."/>
            <person name="Agarkova I."/>
            <person name="Borodovsky M."/>
            <person name="Gurnon J."/>
            <person name="Kuo A."/>
            <person name="Lindquist E."/>
            <person name="Lucas S."/>
            <person name="Pangilinan J."/>
            <person name="Polle J."/>
            <person name="Salamov A."/>
            <person name="Terry A."/>
            <person name="Yamada T."/>
            <person name="Dunigan D.D."/>
            <person name="Grigoriev I.V."/>
            <person name="Claverie J.M."/>
            <person name="Van Etten J.L."/>
        </authorList>
    </citation>
    <scope>NUCLEOTIDE SEQUENCE [LARGE SCALE GENOMIC DNA]</scope>
    <source>
        <strain evidence="3 4">NC64A</strain>
    </source>
</reference>
<dbReference type="OrthoDB" id="10572186at2759"/>
<dbReference type="InParanoid" id="E1Z990"/>
<feature type="compositionally biased region" description="Polar residues" evidence="1">
    <location>
        <begin position="79"/>
        <end position="92"/>
    </location>
</feature>